<keyword evidence="3" id="KW-0560">Oxidoreductase</keyword>
<dbReference type="InterPro" id="IPR013096">
    <property type="entry name" value="Cupin_2"/>
</dbReference>
<accession>A0A370HLW3</accession>
<dbReference type="PANTHER" id="PTHR35848:SF6">
    <property type="entry name" value="CUPIN TYPE-2 DOMAIN-CONTAINING PROTEIN"/>
    <property type="match status" value="1"/>
</dbReference>
<dbReference type="Pfam" id="PF07883">
    <property type="entry name" value="Cupin_2"/>
    <property type="match status" value="1"/>
</dbReference>
<evidence type="ECO:0000313" key="4">
    <source>
        <dbReference type="Proteomes" id="UP000254925"/>
    </source>
</evidence>
<keyword evidence="4" id="KW-1185">Reference proteome</keyword>
<dbReference type="PANTHER" id="PTHR35848">
    <property type="entry name" value="OXALATE-BINDING PROTEIN"/>
    <property type="match status" value="1"/>
</dbReference>
<proteinExistence type="predicted"/>
<dbReference type="EMBL" id="QQBB01000004">
    <property type="protein sequence ID" value="RDI59582.1"/>
    <property type="molecule type" value="Genomic_DNA"/>
</dbReference>
<dbReference type="GO" id="GO:0046872">
    <property type="term" value="F:metal ion binding"/>
    <property type="evidence" value="ECO:0007669"/>
    <property type="project" value="UniProtKB-KW"/>
</dbReference>
<dbReference type="GO" id="GO:0051213">
    <property type="term" value="F:dioxygenase activity"/>
    <property type="evidence" value="ECO:0007669"/>
    <property type="project" value="UniProtKB-KW"/>
</dbReference>
<dbReference type="AlphaFoldDB" id="A0A370HLW3"/>
<dbReference type="SUPFAM" id="SSF51182">
    <property type="entry name" value="RmlC-like cupins"/>
    <property type="match status" value="1"/>
</dbReference>
<dbReference type="InterPro" id="IPR014710">
    <property type="entry name" value="RmlC-like_jellyroll"/>
</dbReference>
<evidence type="ECO:0000313" key="3">
    <source>
        <dbReference type="EMBL" id="RDI59582.1"/>
    </source>
</evidence>
<name>A0A370HLW3_9HYPH</name>
<reference evidence="3 4" key="1">
    <citation type="submission" date="2018-07" db="EMBL/GenBank/DDBJ databases">
        <title>Genomic Encyclopedia of Type Strains, Phase IV (KMG-IV): sequencing the most valuable type-strain genomes for metagenomic binning, comparative biology and taxonomic classification.</title>
        <authorList>
            <person name="Goeker M."/>
        </authorList>
    </citation>
    <scope>NUCLEOTIDE SEQUENCE [LARGE SCALE GENOMIC DNA]</scope>
    <source>
        <strain evidence="3 4">DSM 14364</strain>
    </source>
</reference>
<protein>
    <submittedName>
        <fullName evidence="3">Quercetin dioxygenase-like cupin family protein</fullName>
    </submittedName>
</protein>
<keyword evidence="3" id="KW-0223">Dioxygenase</keyword>
<feature type="domain" description="Cupin type-2" evidence="2">
    <location>
        <begin position="46"/>
        <end position="114"/>
    </location>
</feature>
<gene>
    <name evidence="3" type="ORF">DES45_104502</name>
</gene>
<sequence length="142" mass="15065">MTETATLAGAVLRPADITPADRGGGARTIPLVTKAIGSTSILNGITSFEPRAAIPLHSHNCEESVMVLEGSAVAEIDGVVHELGPHDTTWIPANVPHRFRNASDTEPMRIFWTYASVDATRTLVETGETRPVAAEHAKGASR</sequence>
<evidence type="ECO:0000256" key="1">
    <source>
        <dbReference type="ARBA" id="ARBA00022723"/>
    </source>
</evidence>
<dbReference type="Gene3D" id="2.60.120.10">
    <property type="entry name" value="Jelly Rolls"/>
    <property type="match status" value="1"/>
</dbReference>
<dbReference type="Proteomes" id="UP000254925">
    <property type="component" value="Unassembled WGS sequence"/>
</dbReference>
<dbReference type="InterPro" id="IPR051610">
    <property type="entry name" value="GPI/OXD"/>
</dbReference>
<dbReference type="OrthoDB" id="9791637at2"/>
<dbReference type="RefSeq" id="WP_114770439.1">
    <property type="nucleotide sequence ID" value="NZ_QQBB01000004.1"/>
</dbReference>
<organism evidence="3 4">
    <name type="scientific">Microvirga subterranea</name>
    <dbReference type="NCBI Taxonomy" id="186651"/>
    <lineage>
        <taxon>Bacteria</taxon>
        <taxon>Pseudomonadati</taxon>
        <taxon>Pseudomonadota</taxon>
        <taxon>Alphaproteobacteria</taxon>
        <taxon>Hyphomicrobiales</taxon>
        <taxon>Methylobacteriaceae</taxon>
        <taxon>Microvirga</taxon>
    </lineage>
</organism>
<dbReference type="InterPro" id="IPR011051">
    <property type="entry name" value="RmlC_Cupin_sf"/>
</dbReference>
<keyword evidence="1" id="KW-0479">Metal-binding</keyword>
<comment type="caution">
    <text evidence="3">The sequence shown here is derived from an EMBL/GenBank/DDBJ whole genome shotgun (WGS) entry which is preliminary data.</text>
</comment>
<evidence type="ECO:0000259" key="2">
    <source>
        <dbReference type="Pfam" id="PF07883"/>
    </source>
</evidence>